<organism evidence="1 2">
    <name type="scientific">Meloidogyne enterolobii</name>
    <name type="common">Root-knot nematode worm</name>
    <name type="synonym">Meloidogyne mayaguensis</name>
    <dbReference type="NCBI Taxonomy" id="390850"/>
    <lineage>
        <taxon>Eukaryota</taxon>
        <taxon>Metazoa</taxon>
        <taxon>Ecdysozoa</taxon>
        <taxon>Nematoda</taxon>
        <taxon>Chromadorea</taxon>
        <taxon>Rhabditida</taxon>
        <taxon>Tylenchina</taxon>
        <taxon>Tylenchomorpha</taxon>
        <taxon>Tylenchoidea</taxon>
        <taxon>Meloidogynidae</taxon>
        <taxon>Meloidogyninae</taxon>
        <taxon>Meloidogyne</taxon>
    </lineage>
</organism>
<accession>A0ACB0Z9R8</accession>
<proteinExistence type="predicted"/>
<dbReference type="EMBL" id="CAVMJV010000028">
    <property type="protein sequence ID" value="CAK5075314.1"/>
    <property type="molecule type" value="Genomic_DNA"/>
</dbReference>
<reference evidence="1" key="1">
    <citation type="submission" date="2023-11" db="EMBL/GenBank/DDBJ databases">
        <authorList>
            <person name="Poullet M."/>
        </authorList>
    </citation>
    <scope>NUCLEOTIDE SEQUENCE</scope>
    <source>
        <strain evidence="1">E1834</strain>
    </source>
</reference>
<keyword evidence="2" id="KW-1185">Reference proteome</keyword>
<sequence>MKIKILQQIFKILGKLKLIIQRRTKGEEEEGGGGGKRGKLVVVEPELFGDSLFEITR</sequence>
<evidence type="ECO:0000313" key="1">
    <source>
        <dbReference type="EMBL" id="CAK5075314.1"/>
    </source>
</evidence>
<dbReference type="Proteomes" id="UP001497535">
    <property type="component" value="Unassembled WGS sequence"/>
</dbReference>
<evidence type="ECO:0000313" key="2">
    <source>
        <dbReference type="Proteomes" id="UP001497535"/>
    </source>
</evidence>
<gene>
    <name evidence="1" type="ORF">MENTE1834_LOCUS22109</name>
</gene>
<name>A0ACB0Z9R8_MELEN</name>
<protein>
    <submittedName>
        <fullName evidence="1">Uncharacterized protein</fullName>
    </submittedName>
</protein>
<comment type="caution">
    <text evidence="1">The sequence shown here is derived from an EMBL/GenBank/DDBJ whole genome shotgun (WGS) entry which is preliminary data.</text>
</comment>